<dbReference type="EMBL" id="JANPWZ010001586">
    <property type="protein sequence ID" value="KAJ3564683.1"/>
    <property type="molecule type" value="Genomic_DNA"/>
</dbReference>
<dbReference type="InterPro" id="IPR027417">
    <property type="entry name" value="P-loop_NTPase"/>
</dbReference>
<gene>
    <name evidence="6" type="ORF">NPX13_g7756</name>
</gene>
<sequence>MPSAIDSLLTLMTAKSAIDDNNYHDLQQYVVNQDAITTTAADGHFDKNTLEALDDMMLSLHDPEAFKFGILASSPPLGVLLYGPPGTGKTLLVRAFAKQTNATILALSGADIQSMFVGEGEKKIKRIFSYARKCYPCVIFIDEADGVFHSRSGWNINKGHVEDITQFLEEMDGIRSNGAQNPVVIAATNRPFDIDEAILRRLTSRILIDMPDAAAREKIFRIHMKGESLADDVDISELAQITEGYAGSDIKALVYAAAILAVRENLLGTTAGLTLWEETIKSPVTSNSSPRVLKIAHFLKAKQRICPSPKSDTIAKIRDFHNKMGDAAHRVLPVDDAPSVWSQWKGFIFGKG</sequence>
<evidence type="ECO:0000256" key="1">
    <source>
        <dbReference type="ARBA" id="ARBA00004572"/>
    </source>
</evidence>
<proteinExistence type="predicted"/>
<dbReference type="InterPro" id="IPR003959">
    <property type="entry name" value="ATPase_AAA_core"/>
</dbReference>
<name>A0A9W8TK35_9PEZI</name>
<organism evidence="6 7">
    <name type="scientific">Xylaria arbuscula</name>
    <dbReference type="NCBI Taxonomy" id="114810"/>
    <lineage>
        <taxon>Eukaryota</taxon>
        <taxon>Fungi</taxon>
        <taxon>Dikarya</taxon>
        <taxon>Ascomycota</taxon>
        <taxon>Pezizomycotina</taxon>
        <taxon>Sordariomycetes</taxon>
        <taxon>Xylariomycetidae</taxon>
        <taxon>Xylariales</taxon>
        <taxon>Xylariaceae</taxon>
        <taxon>Xylaria</taxon>
    </lineage>
</organism>
<keyword evidence="2" id="KW-0547">Nucleotide-binding</keyword>
<dbReference type="VEuPathDB" id="FungiDB:F4678DRAFT_451033"/>
<keyword evidence="3" id="KW-0496">Mitochondrion</keyword>
<dbReference type="Gene3D" id="1.10.8.60">
    <property type="match status" value="1"/>
</dbReference>
<keyword evidence="3" id="KW-0472">Membrane</keyword>
<dbReference type="InterPro" id="IPR003593">
    <property type="entry name" value="AAA+_ATPase"/>
</dbReference>
<dbReference type="GO" id="GO:0005524">
    <property type="term" value="F:ATP binding"/>
    <property type="evidence" value="ECO:0007669"/>
    <property type="project" value="UniProtKB-KW"/>
</dbReference>
<dbReference type="PANTHER" id="PTHR45644:SF56">
    <property type="entry name" value="AAA ATPASE, PUTATIVE (AFU_ORTHOLOGUE AFUA_2G12920)-RELATED"/>
    <property type="match status" value="1"/>
</dbReference>
<dbReference type="InterPro" id="IPR041569">
    <property type="entry name" value="AAA_lid_3"/>
</dbReference>
<dbReference type="Pfam" id="PF00004">
    <property type="entry name" value="AAA"/>
    <property type="match status" value="1"/>
</dbReference>
<comment type="caution">
    <text evidence="6">The sequence shown here is derived from an EMBL/GenBank/DDBJ whole genome shotgun (WGS) entry which is preliminary data.</text>
</comment>
<dbReference type="Proteomes" id="UP001148614">
    <property type="component" value="Unassembled WGS sequence"/>
</dbReference>
<evidence type="ECO:0000256" key="4">
    <source>
        <dbReference type="ARBA" id="ARBA00022840"/>
    </source>
</evidence>
<dbReference type="GO" id="GO:0016887">
    <property type="term" value="F:ATP hydrolysis activity"/>
    <property type="evidence" value="ECO:0007669"/>
    <property type="project" value="InterPro"/>
</dbReference>
<dbReference type="GO" id="GO:0005741">
    <property type="term" value="C:mitochondrial outer membrane"/>
    <property type="evidence" value="ECO:0007669"/>
    <property type="project" value="UniProtKB-SubCell"/>
</dbReference>
<accession>A0A9W8TK35</accession>
<feature type="domain" description="AAA+ ATPase" evidence="5">
    <location>
        <begin position="75"/>
        <end position="214"/>
    </location>
</feature>
<evidence type="ECO:0000313" key="6">
    <source>
        <dbReference type="EMBL" id="KAJ3564683.1"/>
    </source>
</evidence>
<protein>
    <recommendedName>
        <fullName evidence="5">AAA+ ATPase domain-containing protein</fullName>
    </recommendedName>
</protein>
<dbReference type="InterPro" id="IPR051701">
    <property type="entry name" value="Mito_OM_Translocase_MSP1"/>
</dbReference>
<dbReference type="AlphaFoldDB" id="A0A9W8TK35"/>
<keyword evidence="7" id="KW-1185">Reference proteome</keyword>
<dbReference type="PANTHER" id="PTHR45644">
    <property type="entry name" value="AAA ATPASE, PUTATIVE (AFU_ORTHOLOGUE AFUA_2G12920)-RELATED-RELATED"/>
    <property type="match status" value="1"/>
</dbReference>
<dbReference type="SUPFAM" id="SSF52540">
    <property type="entry name" value="P-loop containing nucleoside triphosphate hydrolases"/>
    <property type="match status" value="1"/>
</dbReference>
<comment type="subcellular location">
    <subcellularLocation>
        <location evidence="1">Mitochondrion outer membrane</location>
        <topology evidence="1">Single-pass membrane protein</topology>
    </subcellularLocation>
</comment>
<dbReference type="Gene3D" id="3.40.50.300">
    <property type="entry name" value="P-loop containing nucleotide triphosphate hydrolases"/>
    <property type="match status" value="1"/>
</dbReference>
<dbReference type="SMART" id="SM00382">
    <property type="entry name" value="AAA"/>
    <property type="match status" value="1"/>
</dbReference>
<evidence type="ECO:0000256" key="2">
    <source>
        <dbReference type="ARBA" id="ARBA00022741"/>
    </source>
</evidence>
<evidence type="ECO:0000256" key="3">
    <source>
        <dbReference type="ARBA" id="ARBA00022787"/>
    </source>
</evidence>
<keyword evidence="3" id="KW-1000">Mitochondrion outer membrane</keyword>
<keyword evidence="4" id="KW-0067">ATP-binding</keyword>
<dbReference type="Pfam" id="PF17862">
    <property type="entry name" value="AAA_lid_3"/>
    <property type="match status" value="1"/>
</dbReference>
<evidence type="ECO:0000259" key="5">
    <source>
        <dbReference type="SMART" id="SM00382"/>
    </source>
</evidence>
<reference evidence="6" key="1">
    <citation type="submission" date="2022-07" db="EMBL/GenBank/DDBJ databases">
        <title>Genome Sequence of Xylaria arbuscula.</title>
        <authorList>
            <person name="Buettner E."/>
        </authorList>
    </citation>
    <scope>NUCLEOTIDE SEQUENCE</scope>
    <source>
        <strain evidence="6">VT107</strain>
    </source>
</reference>
<evidence type="ECO:0000313" key="7">
    <source>
        <dbReference type="Proteomes" id="UP001148614"/>
    </source>
</evidence>